<reference evidence="4" key="1">
    <citation type="journal article" date="2018" name="Genome Announc.">
        <title>Draft Genome Sequence of "Candidatus Phycosocius bacilliformis," an Alphaproteobacterial Ectosymbiont of the Hydrocarbon-Producing Green Alga Botryococcus braunii.</title>
        <authorList>
            <person name="Tanabe Y."/>
            <person name="Yamaguchi H."/>
            <person name="Watanabe M.M."/>
        </authorList>
    </citation>
    <scope>NUCLEOTIDE SEQUENCE [LARGE SCALE GENOMIC DNA]</scope>
    <source>
        <strain evidence="4">BOTRYCO-2</strain>
    </source>
</reference>
<evidence type="ECO:0000313" key="4">
    <source>
        <dbReference type="EMBL" id="GBF56802.1"/>
    </source>
</evidence>
<keyword evidence="2 4" id="KW-0456">Lyase</keyword>
<evidence type="ECO:0000256" key="3">
    <source>
        <dbReference type="SAM" id="SignalP"/>
    </source>
</evidence>
<dbReference type="InterPro" id="IPR010404">
    <property type="entry name" value="CpcT/CpeT"/>
</dbReference>
<comment type="caution">
    <text evidence="4">The sequence shown here is derived from an EMBL/GenBank/DDBJ whole genome shotgun (WGS) entry which is preliminary data.</text>
</comment>
<dbReference type="PANTHER" id="PTHR35137">
    <property type="entry name" value="CHROMOPHORE LYASE CRL, CHLOROPLASTIC"/>
    <property type="match status" value="1"/>
</dbReference>
<dbReference type="OrthoDB" id="6378475at2"/>
<dbReference type="Pfam" id="PF06206">
    <property type="entry name" value="CpeT"/>
    <property type="match status" value="1"/>
</dbReference>
<evidence type="ECO:0000256" key="2">
    <source>
        <dbReference type="ARBA" id="ARBA00023239"/>
    </source>
</evidence>
<accession>A0A2P2E6W5</accession>
<dbReference type="Proteomes" id="UP000245086">
    <property type="component" value="Unassembled WGS sequence"/>
</dbReference>
<dbReference type="PANTHER" id="PTHR35137:SF1">
    <property type="entry name" value="CHROMOPHORE LYASE CRL, CHLOROPLASTIC"/>
    <property type="match status" value="1"/>
</dbReference>
<dbReference type="EMBL" id="BFBR01000001">
    <property type="protein sequence ID" value="GBF56802.1"/>
    <property type="molecule type" value="Genomic_DNA"/>
</dbReference>
<dbReference type="RefSeq" id="WP_108983652.1">
    <property type="nucleotide sequence ID" value="NZ_BFBR01000001.1"/>
</dbReference>
<dbReference type="Gene3D" id="2.40.128.590">
    <property type="entry name" value="CpcT/CpeT domain"/>
    <property type="match status" value="1"/>
</dbReference>
<feature type="chain" id="PRO_5015128454" evidence="3">
    <location>
        <begin position="17"/>
        <end position="349"/>
    </location>
</feature>
<keyword evidence="3" id="KW-0732">Signal</keyword>
<proteinExistence type="inferred from homology"/>
<gene>
    <name evidence="4" type="primary">cpeT</name>
    <name evidence="4" type="ORF">PbB2_00459</name>
</gene>
<feature type="signal peptide" evidence="3">
    <location>
        <begin position="1"/>
        <end position="16"/>
    </location>
</feature>
<protein>
    <submittedName>
        <fullName evidence="4">Putative phycoerythrobilin lyase CpeT</fullName>
    </submittedName>
</protein>
<dbReference type="AlphaFoldDB" id="A0A2P2E6W5"/>
<evidence type="ECO:0000313" key="5">
    <source>
        <dbReference type="Proteomes" id="UP000245086"/>
    </source>
</evidence>
<evidence type="ECO:0000256" key="1">
    <source>
        <dbReference type="ARBA" id="ARBA00008206"/>
    </source>
</evidence>
<dbReference type="GO" id="GO:0016829">
    <property type="term" value="F:lyase activity"/>
    <property type="evidence" value="ECO:0007669"/>
    <property type="project" value="UniProtKB-KW"/>
</dbReference>
<organism evidence="4 5">
    <name type="scientific">Candidatus Phycosocius bacilliformis</name>
    <dbReference type="NCBI Taxonomy" id="1445552"/>
    <lineage>
        <taxon>Bacteria</taxon>
        <taxon>Pseudomonadati</taxon>
        <taxon>Pseudomonadota</taxon>
        <taxon>Alphaproteobacteria</taxon>
        <taxon>Caulobacterales</taxon>
        <taxon>Caulobacterales incertae sedis</taxon>
        <taxon>Candidatus Phycosocius</taxon>
    </lineage>
</organism>
<dbReference type="PROSITE" id="PS51257">
    <property type="entry name" value="PROKAR_LIPOPROTEIN"/>
    <property type="match status" value="1"/>
</dbReference>
<comment type="similarity">
    <text evidence="1">Belongs to the CpcT/CpeT biliprotein lyase family.</text>
</comment>
<name>A0A2P2E6W5_9PROT</name>
<dbReference type="CDD" id="cd16338">
    <property type="entry name" value="CpcT"/>
    <property type="match status" value="1"/>
</dbReference>
<dbReference type="InterPro" id="IPR038672">
    <property type="entry name" value="CpcT/CpeT_sf"/>
</dbReference>
<sequence length="349" mass="39340">MVKPFSLMTLPGLMFAACLCLSSPVASQEAAPGLKDVLNKDLRTLLDYFPGRYDNDLQVYFDGELKTPEIERNGRIHSIFAPVNLPAFGSNIFYVEQYSDNDPTKIYRQRLYRFSVDESERAIKLEIFAPSTEQALAIRGAYADPSKLADLSPSNMTLYPGCEVYWRRQSQQFIGTMKPGACKVKSQRSGKTLIITDQLVLSDRSLSILDQAVDEAGAYVYGNRANVPHMLNKARPFTCWTSVLRGAKHGESGVGQDSWTFERGWIHDQGGELAIRTDESTPRDFYLRLRLAEWPYGTNRPSLTLYVHEKGNPRALSYAWADQDATRVGINLRWLQASCTLAGPDRTFR</sequence>
<keyword evidence="5" id="KW-1185">Reference proteome</keyword>